<dbReference type="EMBL" id="JAWXYG010000014">
    <property type="protein sequence ID" value="KAK4254501.1"/>
    <property type="molecule type" value="Genomic_DNA"/>
</dbReference>
<feature type="domain" description="Agglutinin" evidence="3">
    <location>
        <begin position="163"/>
        <end position="307"/>
    </location>
</feature>
<reference evidence="4" key="1">
    <citation type="submission" date="2023-10" db="EMBL/GenBank/DDBJ databases">
        <title>Chromosome-level genome of the transformable northern wattle, Acacia crassicarpa.</title>
        <authorList>
            <person name="Massaro I."/>
            <person name="Sinha N.R."/>
            <person name="Poethig S."/>
            <person name="Leichty A.R."/>
        </authorList>
    </citation>
    <scope>NUCLEOTIDE SEQUENCE</scope>
    <source>
        <strain evidence="4">Acra3RX</strain>
        <tissue evidence="4">Leaf</tissue>
    </source>
</reference>
<accession>A0AAE1MCA5</accession>
<evidence type="ECO:0000259" key="3">
    <source>
        <dbReference type="SMART" id="SM00791"/>
    </source>
</evidence>
<comment type="caution">
    <text evidence="4">The sequence shown here is derived from an EMBL/GenBank/DDBJ whole genome shotgun (WGS) entry which is preliminary data.</text>
</comment>
<dbReference type="PANTHER" id="PTHR39244">
    <property type="entry name" value="NATTERIN-4"/>
    <property type="match status" value="1"/>
</dbReference>
<name>A0AAE1MCA5_9FABA</name>
<dbReference type="InterPro" id="IPR053237">
    <property type="entry name" value="Natterin_C"/>
</dbReference>
<keyword evidence="2" id="KW-1015">Disulfide bond</keyword>
<organism evidence="4 5">
    <name type="scientific">Acacia crassicarpa</name>
    <name type="common">northern wattle</name>
    <dbReference type="NCBI Taxonomy" id="499986"/>
    <lineage>
        <taxon>Eukaryota</taxon>
        <taxon>Viridiplantae</taxon>
        <taxon>Streptophyta</taxon>
        <taxon>Embryophyta</taxon>
        <taxon>Tracheophyta</taxon>
        <taxon>Spermatophyta</taxon>
        <taxon>Magnoliopsida</taxon>
        <taxon>eudicotyledons</taxon>
        <taxon>Gunneridae</taxon>
        <taxon>Pentapetalae</taxon>
        <taxon>rosids</taxon>
        <taxon>fabids</taxon>
        <taxon>Fabales</taxon>
        <taxon>Fabaceae</taxon>
        <taxon>Caesalpinioideae</taxon>
        <taxon>mimosoid clade</taxon>
        <taxon>Acacieae</taxon>
        <taxon>Acacia</taxon>
    </lineage>
</organism>
<dbReference type="SUPFAM" id="SSF50382">
    <property type="entry name" value="Agglutinin"/>
    <property type="match status" value="2"/>
</dbReference>
<evidence type="ECO:0000256" key="2">
    <source>
        <dbReference type="ARBA" id="ARBA00023157"/>
    </source>
</evidence>
<evidence type="ECO:0000313" key="4">
    <source>
        <dbReference type="EMBL" id="KAK4254501.1"/>
    </source>
</evidence>
<sequence>MSLPRFVVLKSNYNNKYLRYIHEDVQVHGFLQFSGEEVVSPYAKFEVEVANSGHGHVHIRCCYNNKYWVRRRPQEPDEADKQWIVAGADEPEEGPSKWSCTLFKPIDVDADAKTVRFSHVRLGHYACLGRNDAPFDSCLFASLENPIKDSCDVFTIIDWESLLIMPKHVAFKGDNGQYLSARWIQGHHYLQFASNDVGDPTVGNEIFTTHDGSIRVKSNYFGKFWRRSPNWIWFLCKKNWIWADSDDTTNNNFGTLFQPIKVDNNVIALRNLDNNNFCKRLTTEGKTSCLNAGVSAISREARIEVEELVISRQIRNVNFRLLDARNYRQRVRTMTTQVAYNGSQVPNNVELKLSYTETKSNTWSSSVSLKLGVKTNFKADVPFIVKGKIEILADFGATYQWGESKTTSTAMETVYKVTVPPKTMVEVSARAIEGSCDVPFSYTQCDTLINGQQVTYNMEDGIYTSISFLNVRYETNQENL</sequence>
<dbReference type="SUPFAM" id="SSF56973">
    <property type="entry name" value="Aerolisin/ETX pore-forming domain"/>
    <property type="match status" value="1"/>
</dbReference>
<dbReference type="InterPro" id="IPR036242">
    <property type="entry name" value="Agglutinin_dom_sf"/>
</dbReference>
<keyword evidence="5" id="KW-1185">Reference proteome</keyword>
<dbReference type="InterPro" id="IPR008998">
    <property type="entry name" value="Agglutinin"/>
</dbReference>
<dbReference type="PANTHER" id="PTHR39244:SF5">
    <property type="entry name" value="NATTERIN-3-LIKE"/>
    <property type="match status" value="1"/>
</dbReference>
<feature type="domain" description="Agglutinin" evidence="3">
    <location>
        <begin position="1"/>
        <end position="158"/>
    </location>
</feature>
<evidence type="ECO:0000256" key="1">
    <source>
        <dbReference type="ARBA" id="ARBA00009831"/>
    </source>
</evidence>
<dbReference type="Gene3D" id="2.170.15.10">
    <property type="entry name" value="Proaerolysin, chain A, domain 3"/>
    <property type="match status" value="1"/>
</dbReference>
<gene>
    <name evidence="4" type="ORF">QN277_009878</name>
</gene>
<dbReference type="Gene3D" id="2.80.10.50">
    <property type="match status" value="2"/>
</dbReference>
<dbReference type="InterPro" id="IPR055267">
    <property type="entry name" value="Aerolysin-like_C"/>
</dbReference>
<dbReference type="AlphaFoldDB" id="A0AAE1MCA5"/>
<dbReference type="SMART" id="SM00791">
    <property type="entry name" value="Agglutinin"/>
    <property type="match status" value="2"/>
</dbReference>
<dbReference type="CDD" id="cd20216">
    <property type="entry name" value="PFM_HFR-2-like"/>
    <property type="match status" value="1"/>
</dbReference>
<proteinExistence type="inferred from homology"/>
<dbReference type="Pfam" id="PF07468">
    <property type="entry name" value="Agglutinin"/>
    <property type="match status" value="2"/>
</dbReference>
<protein>
    <recommendedName>
        <fullName evidence="3">Agglutinin domain-containing protein</fullName>
    </recommendedName>
</protein>
<dbReference type="Proteomes" id="UP001293593">
    <property type="component" value="Unassembled WGS sequence"/>
</dbReference>
<dbReference type="Pfam" id="PF01117">
    <property type="entry name" value="Aerolysin"/>
    <property type="match status" value="1"/>
</dbReference>
<comment type="similarity">
    <text evidence="1">Belongs to the aerolysin family.</text>
</comment>
<evidence type="ECO:0000313" key="5">
    <source>
        <dbReference type="Proteomes" id="UP001293593"/>
    </source>
</evidence>
<dbReference type="CDD" id="cd00257">
    <property type="entry name" value="beta-trefoil_FSCN-like"/>
    <property type="match status" value="1"/>
</dbReference>